<dbReference type="PROSITE" id="PS51178">
    <property type="entry name" value="PASTA"/>
    <property type="match status" value="3"/>
</dbReference>
<keyword evidence="14" id="KW-1133">Transmembrane helix</keyword>
<dbReference type="GO" id="GO:0007165">
    <property type="term" value="P:signal transduction"/>
    <property type="evidence" value="ECO:0007669"/>
    <property type="project" value="UniProtKB-ARBA"/>
</dbReference>
<feature type="transmembrane region" description="Helical" evidence="14">
    <location>
        <begin position="328"/>
        <end position="352"/>
    </location>
</feature>
<proteinExistence type="predicted"/>
<dbReference type="PROSITE" id="PS00108">
    <property type="entry name" value="PROTEIN_KINASE_ST"/>
    <property type="match status" value="1"/>
</dbReference>
<dbReference type="InterPro" id="IPR005543">
    <property type="entry name" value="PASTA_dom"/>
</dbReference>
<dbReference type="FunFam" id="1.10.510.10:FF:000021">
    <property type="entry name" value="Serine/threonine protein kinase"/>
    <property type="match status" value="1"/>
</dbReference>
<dbReference type="EMBL" id="BJYL01000004">
    <property type="protein sequence ID" value="GEN82072.1"/>
    <property type="molecule type" value="Genomic_DNA"/>
</dbReference>
<evidence type="ECO:0000256" key="12">
    <source>
        <dbReference type="ARBA" id="ARBA00070041"/>
    </source>
</evidence>
<feature type="binding site" evidence="13">
    <location>
        <position position="39"/>
    </location>
    <ligand>
        <name>ATP</name>
        <dbReference type="ChEBI" id="CHEBI:30616"/>
    </ligand>
</feature>
<feature type="domain" description="PASTA" evidence="16">
    <location>
        <begin position="421"/>
        <end position="488"/>
    </location>
</feature>
<dbReference type="Gene3D" id="1.10.510.10">
    <property type="entry name" value="Transferase(Phosphotransferase) domain 1"/>
    <property type="match status" value="1"/>
</dbReference>
<evidence type="ECO:0000256" key="8">
    <source>
        <dbReference type="ARBA" id="ARBA00022968"/>
    </source>
</evidence>
<dbReference type="InterPro" id="IPR017441">
    <property type="entry name" value="Protein_kinase_ATP_BS"/>
</dbReference>
<dbReference type="Proteomes" id="UP000321901">
    <property type="component" value="Unassembled WGS sequence"/>
</dbReference>
<dbReference type="Gene3D" id="3.30.10.20">
    <property type="match status" value="3"/>
</dbReference>
<dbReference type="EC" id="2.7.11.1" evidence="1"/>
<evidence type="ECO:0000256" key="13">
    <source>
        <dbReference type="PROSITE-ProRule" id="PRU10141"/>
    </source>
</evidence>
<feature type="domain" description="PASTA" evidence="16">
    <location>
        <begin position="353"/>
        <end position="420"/>
    </location>
</feature>
<dbReference type="Pfam" id="PF03793">
    <property type="entry name" value="PASTA"/>
    <property type="match status" value="3"/>
</dbReference>
<evidence type="ECO:0000313" key="17">
    <source>
        <dbReference type="EMBL" id="GEN82072.1"/>
    </source>
</evidence>
<evidence type="ECO:0000256" key="4">
    <source>
        <dbReference type="ARBA" id="ARBA00022679"/>
    </source>
</evidence>
<keyword evidence="8" id="KW-0735">Signal-anchor</keyword>
<evidence type="ECO:0000256" key="1">
    <source>
        <dbReference type="ARBA" id="ARBA00012513"/>
    </source>
</evidence>
<evidence type="ECO:0000313" key="18">
    <source>
        <dbReference type="Proteomes" id="UP000321901"/>
    </source>
</evidence>
<evidence type="ECO:0000256" key="7">
    <source>
        <dbReference type="ARBA" id="ARBA00022840"/>
    </source>
</evidence>
<sequence>MIGKRIGGRYEVIRGIGEGGMSKVYLAHDIILDRDVAIKVLNYDFANEEDLKRRFQREALSATSLTHPHIVNIFDVGEDGELHYFVMEYIEGQTLKKFIQTNGPLKVAQAVGIMKQLVSAIANAHHNGIIHRDIKPQNILMDSEGNVKITDFGIAMALSATAHTKTNSVIGTVHYLSPEQARGGMATKKSDIYSLGIVFYELLTGELPFSAETAVAIALKHLQEETPSVRLTFPDIPQSVENVILKATAKDATYRYRSADEMYDDLFSVLSPERQHEAKFNVPFDDDKTRIIPAITETSKFDESETTKKIEPVVPEAKPPVKKKRRKWPIILGISIGLIAIALLAIFLPSLLGTKEKAIPDVVGYDEAEAIDRLTEAGFVVEESIEDYSDEFEKGQVFRTIPEADKKRKVGSPVTLYVSTGKKTTEMTDYTGRDFDDEFASFLENIFKSVDTKNVHSDEPKGRIIGQNPEVGEEVVPEDTDLLLTVSLGKEVQLVDDLTGYNQNQLKEYGKTSGFDIRAIREEFHDTIPEGHVIWQKPAAHTEVEKGAKIDVAISKGKEKKSVKYTVKRIDIPYEPTVVDDFEEEPDEPEPQTVKIYVQDSKHSMADPFDEFEITEDTRTMVPIELEEGQRGGYRVVRDNTVIKEEMFDYDDIEE</sequence>
<dbReference type="Gene3D" id="3.30.200.20">
    <property type="entry name" value="Phosphorylase Kinase, domain 1"/>
    <property type="match status" value="1"/>
</dbReference>
<comment type="catalytic activity">
    <reaction evidence="9">
        <text>L-threonyl-[protein] + ATP = O-phospho-L-threonyl-[protein] + ADP + H(+)</text>
        <dbReference type="Rhea" id="RHEA:46608"/>
        <dbReference type="Rhea" id="RHEA-COMP:11060"/>
        <dbReference type="Rhea" id="RHEA-COMP:11605"/>
        <dbReference type="ChEBI" id="CHEBI:15378"/>
        <dbReference type="ChEBI" id="CHEBI:30013"/>
        <dbReference type="ChEBI" id="CHEBI:30616"/>
        <dbReference type="ChEBI" id="CHEBI:61977"/>
        <dbReference type="ChEBI" id="CHEBI:456216"/>
        <dbReference type="EC" id="2.7.11.1"/>
    </reaction>
</comment>
<keyword evidence="18" id="KW-1185">Reference proteome</keyword>
<dbReference type="PROSITE" id="PS00107">
    <property type="entry name" value="PROTEIN_KINASE_ATP"/>
    <property type="match status" value="1"/>
</dbReference>
<keyword evidence="14" id="KW-0472">Membrane</keyword>
<keyword evidence="2 17" id="KW-0723">Serine/threonine-protein kinase</keyword>
<feature type="domain" description="PASTA" evidence="16">
    <location>
        <begin position="489"/>
        <end position="556"/>
    </location>
</feature>
<dbReference type="SMART" id="SM00740">
    <property type="entry name" value="PASTA"/>
    <property type="match status" value="3"/>
</dbReference>
<dbReference type="CDD" id="cd06577">
    <property type="entry name" value="PASTA_pknB"/>
    <property type="match status" value="2"/>
</dbReference>
<evidence type="ECO:0000259" key="16">
    <source>
        <dbReference type="PROSITE" id="PS51178"/>
    </source>
</evidence>
<dbReference type="Pfam" id="PF00069">
    <property type="entry name" value="Pkinase"/>
    <property type="match status" value="1"/>
</dbReference>
<name>A0A511Z3R7_9BACL</name>
<dbReference type="InterPro" id="IPR008271">
    <property type="entry name" value="Ser/Thr_kinase_AS"/>
</dbReference>
<keyword evidence="3" id="KW-0309">Germination</keyword>
<dbReference type="CDD" id="cd14014">
    <property type="entry name" value="STKc_PknB_like"/>
    <property type="match status" value="1"/>
</dbReference>
<keyword evidence="4" id="KW-0808">Transferase</keyword>
<comment type="catalytic activity">
    <reaction evidence="10">
        <text>L-seryl-[protein] + ATP = O-phospho-L-seryl-[protein] + ADP + H(+)</text>
        <dbReference type="Rhea" id="RHEA:17989"/>
        <dbReference type="Rhea" id="RHEA-COMP:9863"/>
        <dbReference type="Rhea" id="RHEA-COMP:11604"/>
        <dbReference type="ChEBI" id="CHEBI:15378"/>
        <dbReference type="ChEBI" id="CHEBI:29999"/>
        <dbReference type="ChEBI" id="CHEBI:30616"/>
        <dbReference type="ChEBI" id="CHEBI:83421"/>
        <dbReference type="ChEBI" id="CHEBI:456216"/>
        <dbReference type="EC" id="2.7.11.1"/>
    </reaction>
</comment>
<keyword evidence="5 13" id="KW-0547">Nucleotide-binding</keyword>
<dbReference type="GO" id="GO:0004674">
    <property type="term" value="F:protein serine/threonine kinase activity"/>
    <property type="evidence" value="ECO:0007669"/>
    <property type="project" value="UniProtKB-KW"/>
</dbReference>
<dbReference type="PANTHER" id="PTHR43289">
    <property type="entry name" value="MITOGEN-ACTIVATED PROTEIN KINASE KINASE KINASE 20-RELATED"/>
    <property type="match status" value="1"/>
</dbReference>
<evidence type="ECO:0000256" key="3">
    <source>
        <dbReference type="ARBA" id="ARBA00022544"/>
    </source>
</evidence>
<dbReference type="InterPro" id="IPR011009">
    <property type="entry name" value="Kinase-like_dom_sf"/>
</dbReference>
<evidence type="ECO:0000256" key="14">
    <source>
        <dbReference type="SAM" id="Phobius"/>
    </source>
</evidence>
<evidence type="ECO:0000256" key="11">
    <source>
        <dbReference type="ARBA" id="ARBA00060432"/>
    </source>
</evidence>
<dbReference type="NCBIfam" id="NF033483">
    <property type="entry name" value="PknB_PASTA_kin"/>
    <property type="match status" value="1"/>
</dbReference>
<dbReference type="GO" id="GO:0071224">
    <property type="term" value="P:cellular response to peptidoglycan"/>
    <property type="evidence" value="ECO:0007669"/>
    <property type="project" value="UniProtKB-ARBA"/>
</dbReference>
<keyword evidence="14" id="KW-0812">Transmembrane</keyword>
<dbReference type="Gene3D" id="2.60.40.2560">
    <property type="match status" value="1"/>
</dbReference>
<accession>A0A511Z3R7</accession>
<dbReference type="SMART" id="SM00220">
    <property type="entry name" value="S_TKc"/>
    <property type="match status" value="1"/>
</dbReference>
<comment type="caution">
    <text evidence="17">The sequence shown here is derived from an EMBL/GenBank/DDBJ whole genome shotgun (WGS) entry which is preliminary data.</text>
</comment>
<evidence type="ECO:0000256" key="2">
    <source>
        <dbReference type="ARBA" id="ARBA00022527"/>
    </source>
</evidence>
<dbReference type="PROSITE" id="PS50011">
    <property type="entry name" value="PROTEIN_KINASE_DOM"/>
    <property type="match status" value="1"/>
</dbReference>
<dbReference type="SUPFAM" id="SSF56112">
    <property type="entry name" value="Protein kinase-like (PK-like)"/>
    <property type="match status" value="1"/>
</dbReference>
<keyword evidence="7 13" id="KW-0067">ATP-binding</keyword>
<protein>
    <recommendedName>
        <fullName evidence="12">Serine/threonine-protein kinase PrkC</fullName>
        <ecNumber evidence="1">2.7.11.1</ecNumber>
    </recommendedName>
</protein>
<comment type="subcellular location">
    <subcellularLocation>
        <location evidence="11">Spore membrane</location>
        <topology evidence="11">Single-pass type II membrane protein</topology>
    </subcellularLocation>
</comment>
<evidence type="ECO:0000259" key="15">
    <source>
        <dbReference type="PROSITE" id="PS50011"/>
    </source>
</evidence>
<dbReference type="InterPro" id="IPR000719">
    <property type="entry name" value="Prot_kinase_dom"/>
</dbReference>
<dbReference type="FunFam" id="3.30.200.20:FF:000035">
    <property type="entry name" value="Serine/threonine protein kinase Stk1"/>
    <property type="match status" value="1"/>
</dbReference>
<feature type="domain" description="Protein kinase" evidence="15">
    <location>
        <begin position="10"/>
        <end position="267"/>
    </location>
</feature>
<evidence type="ECO:0000256" key="6">
    <source>
        <dbReference type="ARBA" id="ARBA00022777"/>
    </source>
</evidence>
<reference evidence="17 18" key="1">
    <citation type="submission" date="2019-07" db="EMBL/GenBank/DDBJ databases">
        <title>Whole genome shotgun sequence of Sporosarcina luteola NBRC 105378.</title>
        <authorList>
            <person name="Hosoyama A."/>
            <person name="Uohara A."/>
            <person name="Ohji S."/>
            <person name="Ichikawa N."/>
        </authorList>
    </citation>
    <scope>NUCLEOTIDE SEQUENCE [LARGE SCALE GENOMIC DNA]</scope>
    <source>
        <strain evidence="17 18">NBRC 105378</strain>
    </source>
</reference>
<evidence type="ECO:0000256" key="10">
    <source>
        <dbReference type="ARBA" id="ARBA00048679"/>
    </source>
</evidence>
<evidence type="ECO:0000256" key="5">
    <source>
        <dbReference type="ARBA" id="ARBA00022741"/>
    </source>
</evidence>
<organism evidence="17 18">
    <name type="scientific">Sporosarcina luteola</name>
    <dbReference type="NCBI Taxonomy" id="582850"/>
    <lineage>
        <taxon>Bacteria</taxon>
        <taxon>Bacillati</taxon>
        <taxon>Bacillota</taxon>
        <taxon>Bacilli</taxon>
        <taxon>Bacillales</taxon>
        <taxon>Caryophanaceae</taxon>
        <taxon>Sporosarcina</taxon>
    </lineage>
</organism>
<dbReference type="OrthoDB" id="9788659at2"/>
<dbReference type="GO" id="GO:0005524">
    <property type="term" value="F:ATP binding"/>
    <property type="evidence" value="ECO:0007669"/>
    <property type="project" value="UniProtKB-UniRule"/>
</dbReference>
<dbReference type="RefSeq" id="WP_147054755.1">
    <property type="nucleotide sequence ID" value="NZ_BJYL01000004.1"/>
</dbReference>
<dbReference type="PANTHER" id="PTHR43289:SF34">
    <property type="entry name" value="SERINE_THREONINE-PROTEIN KINASE YBDM-RELATED"/>
    <property type="match status" value="1"/>
</dbReference>
<keyword evidence="6 17" id="KW-0418">Kinase</keyword>
<gene>
    <name evidence="17" type="ORF">SLU01_03840</name>
</gene>
<dbReference type="Pfam" id="PF21160">
    <property type="entry name" value="PrkC-like_PASTA-like"/>
    <property type="match status" value="1"/>
</dbReference>
<dbReference type="GO" id="GO:0009847">
    <property type="term" value="P:spore germination"/>
    <property type="evidence" value="ECO:0007669"/>
    <property type="project" value="UniProtKB-ARBA"/>
</dbReference>
<dbReference type="AlphaFoldDB" id="A0A511Z3R7"/>
<evidence type="ECO:0000256" key="9">
    <source>
        <dbReference type="ARBA" id="ARBA00047899"/>
    </source>
</evidence>